<evidence type="ECO:0000313" key="17">
    <source>
        <dbReference type="EMBL" id="CAK0851565.1"/>
    </source>
</evidence>
<feature type="transmembrane region" description="Helical" evidence="15">
    <location>
        <begin position="992"/>
        <end position="1013"/>
    </location>
</feature>
<evidence type="ECO:0000313" key="18">
    <source>
        <dbReference type="Proteomes" id="UP001189429"/>
    </source>
</evidence>
<evidence type="ECO:0000256" key="9">
    <source>
        <dbReference type="ARBA" id="ARBA00022786"/>
    </source>
</evidence>
<keyword evidence="8" id="KW-0863">Zinc-finger</keyword>
<keyword evidence="9" id="KW-0833">Ubl conjugation pathway</keyword>
<dbReference type="PANTHER" id="PTHR13145">
    <property type="entry name" value="SSM4 PROTEIN"/>
    <property type="match status" value="1"/>
</dbReference>
<feature type="region of interest" description="Disordered" evidence="14">
    <location>
        <begin position="196"/>
        <end position="246"/>
    </location>
</feature>
<dbReference type="PROSITE" id="PS51292">
    <property type="entry name" value="ZF_RING_CH"/>
    <property type="match status" value="1"/>
</dbReference>
<feature type="compositionally biased region" description="Low complexity" evidence="14">
    <location>
        <begin position="729"/>
        <end position="741"/>
    </location>
</feature>
<keyword evidence="18" id="KW-1185">Reference proteome</keyword>
<keyword evidence="5" id="KW-0808">Transferase</keyword>
<keyword evidence="12 15" id="KW-0472">Membrane</keyword>
<dbReference type="InterPro" id="IPR011016">
    <property type="entry name" value="Znf_RING-CH"/>
</dbReference>
<evidence type="ECO:0000256" key="3">
    <source>
        <dbReference type="ARBA" id="ARBA00004906"/>
    </source>
</evidence>
<keyword evidence="7" id="KW-0479">Metal-binding</keyword>
<feature type="transmembrane region" description="Helical" evidence="15">
    <location>
        <begin position="1034"/>
        <end position="1056"/>
    </location>
</feature>
<feature type="transmembrane region" description="Helical" evidence="15">
    <location>
        <begin position="446"/>
        <end position="467"/>
    </location>
</feature>
<feature type="region of interest" description="Disordered" evidence="14">
    <location>
        <begin position="723"/>
        <end position="753"/>
    </location>
</feature>
<feature type="coiled-coil region" evidence="13">
    <location>
        <begin position="810"/>
        <end position="858"/>
    </location>
</feature>
<dbReference type="EC" id="2.3.2.27" evidence="4"/>
<reference evidence="17" key="1">
    <citation type="submission" date="2023-10" db="EMBL/GenBank/DDBJ databases">
        <authorList>
            <person name="Chen Y."/>
            <person name="Shah S."/>
            <person name="Dougan E. K."/>
            <person name="Thang M."/>
            <person name="Chan C."/>
        </authorList>
    </citation>
    <scope>NUCLEOTIDE SEQUENCE [LARGE SCALE GENOMIC DNA]</scope>
</reference>
<organism evidence="17 18">
    <name type="scientific">Prorocentrum cordatum</name>
    <dbReference type="NCBI Taxonomy" id="2364126"/>
    <lineage>
        <taxon>Eukaryota</taxon>
        <taxon>Sar</taxon>
        <taxon>Alveolata</taxon>
        <taxon>Dinophyceae</taxon>
        <taxon>Prorocentrales</taxon>
        <taxon>Prorocentraceae</taxon>
        <taxon>Prorocentrum</taxon>
    </lineage>
</organism>
<sequence length="1178" mass="123147">VAYRRRRGARQACAAEGPALRASAPAVGGGGGAEARARARDSQAGGEAATSEGTARRAEVEEEEDDDDRDEVSCRICRQGEEAGKLYCPCRCAGSIKWIHGSCLQHWLQRQGRHPRCELCGHSFEFVPVYAEHAPLRLTLADWAGALAASACAHACRLARVAGAGALWGVALPLLTVCGARGMYVGQAEAPAGAAAAAPPAGGAAPAGAPREHGADSREEAAAGVAAAAASPREAAPPPSVEDEGLADPEEEFWNIIGLQGGLWRPLLCMGVLLCSNVLGILVFLALPFFLGRLVVGLAPPLPSPGAAWALARAQGLAGASPPVVGSAAASRSLPAPGQHLLADAGLVVAGYVSLLASVPILISALLLCAALERSGARGAGRAAAARRSLAALGAALLARLEMLAAGLVLLVLLPCYVGHVVVCSLAGPVLHLSHHARASLTNANMLVALTMQLLVGYAHLWGVAFLEGCAAGLAGALAPRGAGQEPARAASSNFFVCAVCSHRRFFGSVEQPDGWGTGPLISAPRPAMKVALVHVALHTPLAVVLWHLPARLLDHLLGEALFPLNLASGAPWTGDVLDGPPRPLGRGEGPQPPAAQGLQPPGQGSLFTIEIVQLYVLVLQCLRILDAPRGTARLLTGGLRLVLRRLGGWRPAGGPPAEGPGPAAAGPSAEAPAAAAAAQASLSVPEERPMADGVDVLPGSITSAKLSKQLAELQKKYDTLVGSGTGGSTNNAGGSVSTGSPPEQSESERKEQAIRDNIKQLEQARTAVDKVPNCDEAKAVLDAQLSEARKQLSSLKPELTVHTNIGHRLQRAEAKVEKISAQVSEQIDVLRLAQEKLDSLQSQHLLASKEVEQLRGELVATLPSSVAQKEVGLDMQDLAENDEEKAQLEALFQSSHFKLYQEALSRKAKAKQSSSRAATSPFDQDGAPLRGAHAQIAGRALVLWQLLLAAGTLVGASWLTLLLALAVPVTVGRWLVRYTLVAGSPRASGDFLPLSLGVVMLSMAILAVVKAWEALRAVLAHAARLERRVPWRLLLCAASFVAIAATALVLIPLGLGMLTLRLLLPITPSVYHSPMVFLMTDCWSLGLVLCKVLSRLIHTGTVLHELHEEAVVIWTDAHGSLTGIFFDLRAHGRAWRGVIFPLLETLWCCIWSSRGPPRTRWSGTCCRSTVSGSKRSC</sequence>
<feature type="compositionally biased region" description="Low complexity" evidence="14">
    <location>
        <begin position="196"/>
        <end position="209"/>
    </location>
</feature>
<evidence type="ECO:0000256" key="5">
    <source>
        <dbReference type="ARBA" id="ARBA00022679"/>
    </source>
</evidence>
<dbReference type="PANTHER" id="PTHR13145:SF0">
    <property type="entry name" value="E3 UBIQUITIN-PROTEIN LIGASE MARCHF6"/>
    <property type="match status" value="1"/>
</dbReference>
<comment type="caution">
    <text evidence="17">The sequence shown here is derived from an EMBL/GenBank/DDBJ whole genome shotgun (WGS) entry which is preliminary data.</text>
</comment>
<keyword evidence="10" id="KW-0862">Zinc</keyword>
<protein>
    <recommendedName>
        <fullName evidence="4">RING-type E3 ubiquitin transferase</fullName>
        <ecNumber evidence="4">2.3.2.27</ecNumber>
    </recommendedName>
</protein>
<feature type="non-terminal residue" evidence="17">
    <location>
        <position position="1"/>
    </location>
</feature>
<name>A0ABN9TYY8_9DINO</name>
<evidence type="ECO:0000259" key="16">
    <source>
        <dbReference type="PROSITE" id="PS51292"/>
    </source>
</evidence>
<dbReference type="SUPFAM" id="SSF57850">
    <property type="entry name" value="RING/U-box"/>
    <property type="match status" value="1"/>
</dbReference>
<dbReference type="Gene3D" id="3.30.40.10">
    <property type="entry name" value="Zinc/RING finger domain, C3HC4 (zinc finger)"/>
    <property type="match status" value="1"/>
</dbReference>
<feature type="compositionally biased region" description="Low complexity" evidence="14">
    <location>
        <begin position="44"/>
        <end position="53"/>
    </location>
</feature>
<feature type="compositionally biased region" description="Low complexity" evidence="14">
    <location>
        <begin position="661"/>
        <end position="682"/>
    </location>
</feature>
<dbReference type="Pfam" id="PF12906">
    <property type="entry name" value="RINGv"/>
    <property type="match status" value="1"/>
</dbReference>
<feature type="transmembrane region" description="Helical" evidence="15">
    <location>
        <begin position="267"/>
        <end position="291"/>
    </location>
</feature>
<feature type="compositionally biased region" description="Low complexity" evidence="14">
    <location>
        <begin position="222"/>
        <end position="234"/>
    </location>
</feature>
<proteinExistence type="predicted"/>
<feature type="transmembrane region" description="Helical" evidence="15">
    <location>
        <begin position="947"/>
        <end position="972"/>
    </location>
</feature>
<evidence type="ECO:0000256" key="1">
    <source>
        <dbReference type="ARBA" id="ARBA00000900"/>
    </source>
</evidence>
<evidence type="ECO:0000256" key="2">
    <source>
        <dbReference type="ARBA" id="ARBA00004141"/>
    </source>
</evidence>
<evidence type="ECO:0000256" key="14">
    <source>
        <dbReference type="SAM" id="MobiDB-lite"/>
    </source>
</evidence>
<feature type="region of interest" description="Disordered" evidence="14">
    <location>
        <begin position="576"/>
        <end position="601"/>
    </location>
</feature>
<evidence type="ECO:0000256" key="8">
    <source>
        <dbReference type="ARBA" id="ARBA00022771"/>
    </source>
</evidence>
<dbReference type="EMBL" id="CAUYUJ010015251">
    <property type="protein sequence ID" value="CAK0851565.1"/>
    <property type="molecule type" value="Genomic_DNA"/>
</dbReference>
<feature type="compositionally biased region" description="Low complexity" evidence="14">
    <location>
        <begin position="10"/>
        <end position="26"/>
    </location>
</feature>
<accession>A0ABN9TYY8</accession>
<feature type="compositionally biased region" description="Basic and acidic residues" evidence="14">
    <location>
        <begin position="210"/>
        <end position="221"/>
    </location>
</feature>
<evidence type="ECO:0000256" key="15">
    <source>
        <dbReference type="SAM" id="Phobius"/>
    </source>
</evidence>
<evidence type="ECO:0000256" key="6">
    <source>
        <dbReference type="ARBA" id="ARBA00022692"/>
    </source>
</evidence>
<comment type="catalytic activity">
    <reaction evidence="1">
        <text>S-ubiquitinyl-[E2 ubiquitin-conjugating enzyme]-L-cysteine + [acceptor protein]-L-lysine = [E2 ubiquitin-conjugating enzyme]-L-cysteine + N(6)-ubiquitinyl-[acceptor protein]-L-lysine.</text>
        <dbReference type="EC" id="2.3.2.27"/>
    </reaction>
</comment>
<feature type="transmembrane region" description="Helical" evidence="15">
    <location>
        <begin position="345"/>
        <end position="369"/>
    </location>
</feature>
<dbReference type="Proteomes" id="UP001189429">
    <property type="component" value="Unassembled WGS sequence"/>
</dbReference>
<evidence type="ECO:0000256" key="10">
    <source>
        <dbReference type="ARBA" id="ARBA00022833"/>
    </source>
</evidence>
<evidence type="ECO:0000256" key="13">
    <source>
        <dbReference type="SAM" id="Coils"/>
    </source>
</evidence>
<comment type="pathway">
    <text evidence="3">Protein modification; protein ubiquitination.</text>
</comment>
<dbReference type="InterPro" id="IPR013083">
    <property type="entry name" value="Znf_RING/FYVE/PHD"/>
</dbReference>
<keyword evidence="13" id="KW-0175">Coiled coil</keyword>
<evidence type="ECO:0000256" key="12">
    <source>
        <dbReference type="ARBA" id="ARBA00023136"/>
    </source>
</evidence>
<comment type="subcellular location">
    <subcellularLocation>
        <location evidence="2">Membrane</location>
        <topology evidence="2">Multi-pass membrane protein</topology>
    </subcellularLocation>
</comment>
<evidence type="ECO:0000256" key="7">
    <source>
        <dbReference type="ARBA" id="ARBA00022723"/>
    </source>
</evidence>
<dbReference type="SMART" id="SM00744">
    <property type="entry name" value="RINGv"/>
    <property type="match status" value="1"/>
</dbReference>
<gene>
    <name evidence="17" type="ORF">PCOR1329_LOCUS43689</name>
</gene>
<evidence type="ECO:0000256" key="11">
    <source>
        <dbReference type="ARBA" id="ARBA00022989"/>
    </source>
</evidence>
<evidence type="ECO:0000256" key="4">
    <source>
        <dbReference type="ARBA" id="ARBA00012483"/>
    </source>
</evidence>
<feature type="region of interest" description="Disordered" evidence="14">
    <location>
        <begin position="653"/>
        <end position="696"/>
    </location>
</feature>
<feature type="domain" description="RING-CH-type" evidence="16">
    <location>
        <begin position="66"/>
        <end position="127"/>
    </location>
</feature>
<feature type="transmembrane region" description="Helical" evidence="15">
    <location>
        <begin position="417"/>
        <end position="434"/>
    </location>
</feature>
<keyword evidence="6 15" id="KW-0812">Transmembrane</keyword>
<keyword evidence="11 15" id="KW-1133">Transmembrane helix</keyword>
<feature type="region of interest" description="Disordered" evidence="14">
    <location>
        <begin position="1"/>
        <end position="67"/>
    </location>
</feature>